<dbReference type="Gene3D" id="3.30.530.20">
    <property type="match status" value="1"/>
</dbReference>
<gene>
    <name evidence="1" type="ORF">P0Y48_11785</name>
</gene>
<reference evidence="1" key="1">
    <citation type="submission" date="2023-03" db="EMBL/GenBank/DDBJ databases">
        <title>Andean soil-derived lignocellulolytic bacterial consortium as a source of novel taxa and putative plastic-active enzymes.</title>
        <authorList>
            <person name="Diaz-Garcia L."/>
            <person name="Chuvochina M."/>
            <person name="Feuerriegel G."/>
            <person name="Bunk B."/>
            <person name="Sproer C."/>
            <person name="Streit W.R."/>
            <person name="Rodriguez L.M."/>
            <person name="Overmann J."/>
            <person name="Jimenez D.J."/>
        </authorList>
    </citation>
    <scope>NUCLEOTIDE SEQUENCE</scope>
    <source>
        <strain evidence="1">MAG 4610</strain>
    </source>
</reference>
<dbReference type="Pfam" id="PF10604">
    <property type="entry name" value="Polyketide_cyc2"/>
    <property type="match status" value="1"/>
</dbReference>
<dbReference type="Proteomes" id="UP001213972">
    <property type="component" value="Chromosome"/>
</dbReference>
<dbReference type="AlphaFoldDB" id="A0AAJ5W0A4"/>
<dbReference type="CDD" id="cd07818">
    <property type="entry name" value="SRPBCC_1"/>
    <property type="match status" value="1"/>
</dbReference>
<dbReference type="SUPFAM" id="SSF55961">
    <property type="entry name" value="Bet v1-like"/>
    <property type="match status" value="1"/>
</dbReference>
<name>A0AAJ5W0A4_9MICO</name>
<dbReference type="EMBL" id="CP119321">
    <property type="protein sequence ID" value="WEK13135.1"/>
    <property type="molecule type" value="Genomic_DNA"/>
</dbReference>
<dbReference type="InterPro" id="IPR019587">
    <property type="entry name" value="Polyketide_cyclase/dehydratase"/>
</dbReference>
<dbReference type="InterPro" id="IPR023393">
    <property type="entry name" value="START-like_dom_sf"/>
</dbReference>
<evidence type="ECO:0000313" key="2">
    <source>
        <dbReference type="Proteomes" id="UP001213972"/>
    </source>
</evidence>
<protein>
    <submittedName>
        <fullName evidence="1">SRPBCC family protein</fullName>
    </submittedName>
</protein>
<organism evidence="1 2">
    <name type="scientific">Candidatus Microbacterium phytovorans</name>
    <dbReference type="NCBI Taxonomy" id="3121374"/>
    <lineage>
        <taxon>Bacteria</taxon>
        <taxon>Bacillati</taxon>
        <taxon>Actinomycetota</taxon>
        <taxon>Actinomycetes</taxon>
        <taxon>Micrococcales</taxon>
        <taxon>Microbacteriaceae</taxon>
        <taxon>Microbacterium</taxon>
    </lineage>
</organism>
<sequence>MSTYIVTRSIETSASPSRVHAFVDDFRHWAAWSPWEDLDPSMRRAYSGADSGVGAHYSWTGDGKVGQGEMTIESSTPEAIGIRLEFIKPFKALCPTRFEFTPVGEGTRISWTMQGENRGLMVVLAPLLRIQKSIEKDFDRGLAKLKAVAESS</sequence>
<accession>A0AAJ5W0A4</accession>
<proteinExistence type="predicted"/>
<evidence type="ECO:0000313" key="1">
    <source>
        <dbReference type="EMBL" id="WEK13135.1"/>
    </source>
</evidence>